<gene>
    <name evidence="1" type="ORF">HII31_07487</name>
</gene>
<keyword evidence="2" id="KW-1185">Reference proteome</keyword>
<proteinExistence type="predicted"/>
<dbReference type="EMBL" id="JABCIY010000160">
    <property type="protein sequence ID" value="KAF7191127.1"/>
    <property type="molecule type" value="Genomic_DNA"/>
</dbReference>
<name>A0A8H6VHW8_9PEZI</name>
<sequence length="228" mass="25798">MAYMPTQSHTPPRYDALFVRNHRPIDLVDAAIATLTTYTPEKKSQANDLEQSLEDFKRAIEIDIEKDMPSKATEKITNTFAKKLGDVFFLNSLKDVKYTWDPEEEGDVHVFGVHAMLAKFSCDNQVCASSECRDIRGYESGGDLGQGLAFHKMAKEVEKSSAWYFRVKLDLGRQSPANVDWRARDMATPENVALYFDGKCPFTGDVYNTEPPYNLLQKGEKPKDPKEG</sequence>
<accession>A0A8H6VHW8</accession>
<reference evidence="1" key="1">
    <citation type="submission" date="2020-04" db="EMBL/GenBank/DDBJ databases">
        <title>Draft genome resource of the tomato pathogen Pseudocercospora fuligena.</title>
        <authorList>
            <person name="Zaccaron A."/>
        </authorList>
    </citation>
    <scope>NUCLEOTIDE SEQUENCE</scope>
    <source>
        <strain evidence="1">PF001</strain>
    </source>
</reference>
<dbReference type="Proteomes" id="UP000660729">
    <property type="component" value="Unassembled WGS sequence"/>
</dbReference>
<evidence type="ECO:0000313" key="1">
    <source>
        <dbReference type="EMBL" id="KAF7191127.1"/>
    </source>
</evidence>
<protein>
    <submittedName>
        <fullName evidence="1">Uncharacterized protein</fullName>
    </submittedName>
</protein>
<evidence type="ECO:0000313" key="2">
    <source>
        <dbReference type="Proteomes" id="UP000660729"/>
    </source>
</evidence>
<dbReference type="AlphaFoldDB" id="A0A8H6VHW8"/>
<comment type="caution">
    <text evidence="1">The sequence shown here is derived from an EMBL/GenBank/DDBJ whole genome shotgun (WGS) entry which is preliminary data.</text>
</comment>
<organism evidence="1 2">
    <name type="scientific">Pseudocercospora fuligena</name>
    <dbReference type="NCBI Taxonomy" id="685502"/>
    <lineage>
        <taxon>Eukaryota</taxon>
        <taxon>Fungi</taxon>
        <taxon>Dikarya</taxon>
        <taxon>Ascomycota</taxon>
        <taxon>Pezizomycotina</taxon>
        <taxon>Dothideomycetes</taxon>
        <taxon>Dothideomycetidae</taxon>
        <taxon>Mycosphaerellales</taxon>
        <taxon>Mycosphaerellaceae</taxon>
        <taxon>Pseudocercospora</taxon>
    </lineage>
</organism>